<protein>
    <recommendedName>
        <fullName evidence="6">Kinesin-like protein</fullName>
    </recommendedName>
</protein>
<dbReference type="InterPro" id="IPR027417">
    <property type="entry name" value="P-loop_NTPase"/>
</dbReference>
<dbReference type="PANTHER" id="PTHR47968">
    <property type="entry name" value="CENTROMERE PROTEIN E"/>
    <property type="match status" value="1"/>
</dbReference>
<dbReference type="OrthoDB" id="3176171at2759"/>
<gene>
    <name evidence="10" type="ORF">FisN_23Lh169</name>
</gene>
<dbReference type="PROSITE" id="PS50067">
    <property type="entry name" value="KINESIN_MOTOR_2"/>
    <property type="match status" value="1"/>
</dbReference>
<comment type="similarity">
    <text evidence="5 6">Belongs to the TRAFAC class myosin-kinesin ATPase superfamily. Kinesin family.</text>
</comment>
<dbReference type="GO" id="GO:0005874">
    <property type="term" value="C:microtubule"/>
    <property type="evidence" value="ECO:0007669"/>
    <property type="project" value="UniProtKB-KW"/>
</dbReference>
<dbReference type="PROSITE" id="PS00411">
    <property type="entry name" value="KINESIN_MOTOR_1"/>
    <property type="match status" value="1"/>
</dbReference>
<keyword evidence="3 7" id="KW-0175">Coiled coil</keyword>
<evidence type="ECO:0000256" key="2">
    <source>
        <dbReference type="ARBA" id="ARBA00022840"/>
    </source>
</evidence>
<accession>A0A1Z5K4R8</accession>
<keyword evidence="6" id="KW-0493">Microtubule</keyword>
<dbReference type="EMBL" id="BDSP01000161">
    <property type="protein sequence ID" value="GAX21223.1"/>
    <property type="molecule type" value="Genomic_DNA"/>
</dbReference>
<feature type="coiled-coil region" evidence="7">
    <location>
        <begin position="404"/>
        <end position="441"/>
    </location>
</feature>
<dbReference type="InParanoid" id="A0A1Z5K4R8"/>
<keyword evidence="11" id="KW-1185">Reference proteome</keyword>
<dbReference type="GO" id="GO:0007018">
    <property type="term" value="P:microtubule-based movement"/>
    <property type="evidence" value="ECO:0007669"/>
    <property type="project" value="InterPro"/>
</dbReference>
<proteinExistence type="inferred from homology"/>
<feature type="domain" description="Kinesin motor" evidence="9">
    <location>
        <begin position="12"/>
        <end position="395"/>
    </location>
</feature>
<evidence type="ECO:0000259" key="9">
    <source>
        <dbReference type="PROSITE" id="PS50067"/>
    </source>
</evidence>
<dbReference type="GO" id="GO:0003777">
    <property type="term" value="F:microtubule motor activity"/>
    <property type="evidence" value="ECO:0007669"/>
    <property type="project" value="InterPro"/>
</dbReference>
<feature type="compositionally biased region" description="Low complexity" evidence="8">
    <location>
        <begin position="28"/>
        <end position="54"/>
    </location>
</feature>
<dbReference type="SMART" id="SM00129">
    <property type="entry name" value="KISc"/>
    <property type="match status" value="1"/>
</dbReference>
<dbReference type="Pfam" id="PF00225">
    <property type="entry name" value="Kinesin"/>
    <property type="match status" value="1"/>
</dbReference>
<feature type="region of interest" description="Disordered" evidence="8">
    <location>
        <begin position="28"/>
        <end position="90"/>
    </location>
</feature>
<sequence>MSEGVEEERKKHVEVCVRIRPLVITSESSSSFFQGKQQSPGLTSPAPADSSTPSKSRKSFLRKPQIPRPWGKSKTPDEKSNGKPPSPAVYAWKTISDDTATQTVDLVPGRTHTYTLDHVYGPEASTEALFDRSVLGLVHAAMDGYHTSVLAYGQTSTGKTFTMTGTPSHPGLIPLSIQECFKYLKHRKQGREYLLRVSYLEVYKEHIRDLLAASAVPIRLFDSNDGLIIKGLQEEVVTSPEEVFALLEEGEARRQVGATSMNQHSSRSHVLLRLWIESRAENEPHGSVRISSLSLVDLAGSESVRLTGSSERREEGHYINKSLMTLGQVVYALSETDDETKRKHVPYRDSKLTRLLQPSLSGSAQVVLLCCISPIASHLEESHNTFKFACRAKKIPQKAKIQEVKDEKTMLAAYIEEIEDLKQQLQEAREQQEEFRRLMESGGVSSGTTDTVSDEEVQELVNAISTMERLILKSSTISTPRARPGDFFDVSDGQGDNDDDLVDDLMAYASNPTTPNGAISAKSTFADPLGESPASNADIKMELERIQGLLGSVLKKRISGGAENAELEKLRKQLEKQQQATNLGKADSTFLQAQLDEKNKLLMEVSKMLEILEERQARLEEENDLLRREIALLRRQPKAEP</sequence>
<feature type="binding site" evidence="5">
    <location>
        <begin position="153"/>
        <end position="160"/>
    </location>
    <ligand>
        <name>ATP</name>
        <dbReference type="ChEBI" id="CHEBI:30616"/>
    </ligand>
</feature>
<evidence type="ECO:0000256" key="4">
    <source>
        <dbReference type="ARBA" id="ARBA00023175"/>
    </source>
</evidence>
<name>A0A1Z5K4R8_FISSO</name>
<dbReference type="GO" id="GO:0008017">
    <property type="term" value="F:microtubule binding"/>
    <property type="evidence" value="ECO:0007669"/>
    <property type="project" value="InterPro"/>
</dbReference>
<dbReference type="InterPro" id="IPR036961">
    <property type="entry name" value="Kinesin_motor_dom_sf"/>
</dbReference>
<evidence type="ECO:0000313" key="10">
    <source>
        <dbReference type="EMBL" id="GAX21223.1"/>
    </source>
</evidence>
<dbReference type="Gene3D" id="3.40.850.10">
    <property type="entry name" value="Kinesin motor domain"/>
    <property type="match status" value="1"/>
</dbReference>
<dbReference type="InterPro" id="IPR027640">
    <property type="entry name" value="Kinesin-like_fam"/>
</dbReference>
<dbReference type="AlphaFoldDB" id="A0A1Z5K4R8"/>
<evidence type="ECO:0000256" key="6">
    <source>
        <dbReference type="RuleBase" id="RU000394"/>
    </source>
</evidence>
<dbReference type="PRINTS" id="PR00380">
    <property type="entry name" value="KINESINHEAVY"/>
</dbReference>
<evidence type="ECO:0000256" key="3">
    <source>
        <dbReference type="ARBA" id="ARBA00023054"/>
    </source>
</evidence>
<evidence type="ECO:0000256" key="1">
    <source>
        <dbReference type="ARBA" id="ARBA00022741"/>
    </source>
</evidence>
<keyword evidence="4 5" id="KW-0505">Motor protein</keyword>
<evidence type="ECO:0000256" key="7">
    <source>
        <dbReference type="SAM" id="Coils"/>
    </source>
</evidence>
<dbReference type="InterPro" id="IPR001752">
    <property type="entry name" value="Kinesin_motor_dom"/>
</dbReference>
<dbReference type="GO" id="GO:0005524">
    <property type="term" value="F:ATP binding"/>
    <property type="evidence" value="ECO:0007669"/>
    <property type="project" value="UniProtKB-UniRule"/>
</dbReference>
<comment type="caution">
    <text evidence="10">The sequence shown here is derived from an EMBL/GenBank/DDBJ whole genome shotgun (WGS) entry which is preliminary data.</text>
</comment>
<dbReference type="SUPFAM" id="SSF52540">
    <property type="entry name" value="P-loop containing nucleoside triphosphate hydrolases"/>
    <property type="match status" value="1"/>
</dbReference>
<dbReference type="PANTHER" id="PTHR47968:SF75">
    <property type="entry name" value="CENTROMERE-ASSOCIATED PROTEIN E"/>
    <property type="match status" value="1"/>
</dbReference>
<reference evidence="10 11" key="1">
    <citation type="journal article" date="2015" name="Plant Cell">
        <title>Oil accumulation by the oleaginous diatom Fistulifera solaris as revealed by the genome and transcriptome.</title>
        <authorList>
            <person name="Tanaka T."/>
            <person name="Maeda Y."/>
            <person name="Veluchamy A."/>
            <person name="Tanaka M."/>
            <person name="Abida H."/>
            <person name="Marechal E."/>
            <person name="Bowler C."/>
            <person name="Muto M."/>
            <person name="Sunaga Y."/>
            <person name="Tanaka M."/>
            <person name="Yoshino T."/>
            <person name="Taniguchi T."/>
            <person name="Fukuda Y."/>
            <person name="Nemoto M."/>
            <person name="Matsumoto M."/>
            <person name="Wong P.S."/>
            <person name="Aburatani S."/>
            <person name="Fujibuchi W."/>
        </authorList>
    </citation>
    <scope>NUCLEOTIDE SEQUENCE [LARGE SCALE GENOMIC DNA]</scope>
    <source>
        <strain evidence="10 11">JPCC DA0580</strain>
    </source>
</reference>
<evidence type="ECO:0000313" key="11">
    <source>
        <dbReference type="Proteomes" id="UP000198406"/>
    </source>
</evidence>
<feature type="coiled-coil region" evidence="7">
    <location>
        <begin position="560"/>
        <end position="636"/>
    </location>
</feature>
<dbReference type="Proteomes" id="UP000198406">
    <property type="component" value="Unassembled WGS sequence"/>
</dbReference>
<evidence type="ECO:0000256" key="5">
    <source>
        <dbReference type="PROSITE-ProRule" id="PRU00283"/>
    </source>
</evidence>
<dbReference type="InterPro" id="IPR019821">
    <property type="entry name" value="Kinesin_motor_CS"/>
</dbReference>
<keyword evidence="2 5" id="KW-0067">ATP-binding</keyword>
<organism evidence="10 11">
    <name type="scientific">Fistulifera solaris</name>
    <name type="common">Oleaginous diatom</name>
    <dbReference type="NCBI Taxonomy" id="1519565"/>
    <lineage>
        <taxon>Eukaryota</taxon>
        <taxon>Sar</taxon>
        <taxon>Stramenopiles</taxon>
        <taxon>Ochrophyta</taxon>
        <taxon>Bacillariophyta</taxon>
        <taxon>Bacillariophyceae</taxon>
        <taxon>Bacillariophycidae</taxon>
        <taxon>Naviculales</taxon>
        <taxon>Naviculaceae</taxon>
        <taxon>Fistulifera</taxon>
    </lineage>
</organism>
<keyword evidence="1 5" id="KW-0547">Nucleotide-binding</keyword>
<evidence type="ECO:0000256" key="8">
    <source>
        <dbReference type="SAM" id="MobiDB-lite"/>
    </source>
</evidence>